<dbReference type="InterPro" id="IPR012341">
    <property type="entry name" value="6hp_glycosidase-like_sf"/>
</dbReference>
<evidence type="ECO:0000313" key="13">
    <source>
        <dbReference type="EMBL" id="KRJ99781.1"/>
    </source>
</evidence>
<keyword evidence="14" id="KW-1185">Reference proteome</keyword>
<keyword evidence="11" id="KW-0812">Transmembrane</keyword>
<reference evidence="13 14" key="2">
    <citation type="journal article" date="2007" name="Nature">
        <title>Evolution of genes and genomes on the Drosophila phylogeny.</title>
        <authorList>
            <consortium name="Drosophila 12 Genomes Consortium"/>
            <person name="Clark A.G."/>
            <person name="Eisen M.B."/>
            <person name="Smith D.R."/>
            <person name="Bergman C.M."/>
            <person name="Oliver B."/>
            <person name="Markow T.A."/>
            <person name="Kaufman T.C."/>
            <person name="Kellis M."/>
            <person name="Gelbart W."/>
            <person name="Iyer V.N."/>
            <person name="Pollard D.A."/>
            <person name="Sackton T.B."/>
            <person name="Larracuente A.M."/>
            <person name="Singh N.D."/>
            <person name="Abad J.P."/>
            <person name="Abt D.N."/>
            <person name="Adryan B."/>
            <person name="Aguade M."/>
            <person name="Akashi H."/>
            <person name="Anderson W.W."/>
            <person name="Aquadro C.F."/>
            <person name="Ardell D.H."/>
            <person name="Arguello R."/>
            <person name="Artieri C.G."/>
            <person name="Barbash D.A."/>
            <person name="Barker D."/>
            <person name="Barsanti P."/>
            <person name="Batterham P."/>
            <person name="Batzoglou S."/>
            <person name="Begun D."/>
            <person name="Bhutkar A."/>
            <person name="Blanco E."/>
            <person name="Bosak S.A."/>
            <person name="Bradley R.K."/>
            <person name="Brand A.D."/>
            <person name="Brent M.R."/>
            <person name="Brooks A.N."/>
            <person name="Brown R.H."/>
            <person name="Butlin R.K."/>
            <person name="Caggese C."/>
            <person name="Calvi B.R."/>
            <person name="Bernardo de Carvalho A."/>
            <person name="Caspi A."/>
            <person name="Castrezana S."/>
            <person name="Celniker S.E."/>
            <person name="Chang J.L."/>
            <person name="Chapple C."/>
            <person name="Chatterji S."/>
            <person name="Chinwalla A."/>
            <person name="Civetta A."/>
            <person name="Clifton S.W."/>
            <person name="Comeron J.M."/>
            <person name="Costello J.C."/>
            <person name="Coyne J.A."/>
            <person name="Daub J."/>
            <person name="David R.G."/>
            <person name="Delcher A.L."/>
            <person name="Delehaunty K."/>
            <person name="Do C.B."/>
            <person name="Ebling H."/>
            <person name="Edwards K."/>
            <person name="Eickbush T."/>
            <person name="Evans J.D."/>
            <person name="Filipski A."/>
            <person name="Findeiss S."/>
            <person name="Freyhult E."/>
            <person name="Fulton L."/>
            <person name="Fulton R."/>
            <person name="Garcia A.C."/>
            <person name="Gardiner A."/>
            <person name="Garfield D.A."/>
            <person name="Garvin B.E."/>
            <person name="Gibson G."/>
            <person name="Gilbert D."/>
            <person name="Gnerre S."/>
            <person name="Godfrey J."/>
            <person name="Good R."/>
            <person name="Gotea V."/>
            <person name="Gravely B."/>
            <person name="Greenberg A.J."/>
            <person name="Griffiths-Jones S."/>
            <person name="Gross S."/>
            <person name="Guigo R."/>
            <person name="Gustafson E.A."/>
            <person name="Haerty W."/>
            <person name="Hahn M.W."/>
            <person name="Halligan D.L."/>
            <person name="Halpern A.L."/>
            <person name="Halter G.M."/>
            <person name="Han M.V."/>
            <person name="Heger A."/>
            <person name="Hillier L."/>
            <person name="Hinrichs A.S."/>
            <person name="Holmes I."/>
            <person name="Hoskins R.A."/>
            <person name="Hubisz M.J."/>
            <person name="Hultmark D."/>
            <person name="Huntley M.A."/>
            <person name="Jaffe D.B."/>
            <person name="Jagadeeshan S."/>
            <person name="Jeck W.R."/>
            <person name="Johnson J."/>
            <person name="Jones C.D."/>
            <person name="Jordan W.C."/>
            <person name="Karpen G.H."/>
            <person name="Kataoka E."/>
            <person name="Keightley P.D."/>
            <person name="Kheradpour P."/>
            <person name="Kirkness E.F."/>
            <person name="Koerich L.B."/>
            <person name="Kristiansen K."/>
            <person name="Kudrna D."/>
            <person name="Kulathinal R.J."/>
            <person name="Kumar S."/>
            <person name="Kwok R."/>
            <person name="Lander E."/>
            <person name="Langley C.H."/>
            <person name="Lapoint R."/>
            <person name="Lazzaro B.P."/>
            <person name="Lee S.J."/>
            <person name="Levesque L."/>
            <person name="Li R."/>
            <person name="Lin C.F."/>
            <person name="Lin M.F."/>
            <person name="Lindblad-Toh K."/>
            <person name="Llopart A."/>
            <person name="Long M."/>
            <person name="Low L."/>
            <person name="Lozovsky E."/>
            <person name="Lu J."/>
            <person name="Luo M."/>
            <person name="Machado C.A."/>
            <person name="Makalowski W."/>
            <person name="Marzo M."/>
            <person name="Matsuda M."/>
            <person name="Matzkin L."/>
            <person name="McAllister B."/>
            <person name="McBride C.S."/>
            <person name="McKernan B."/>
            <person name="McKernan K."/>
            <person name="Mendez-Lago M."/>
            <person name="Minx P."/>
            <person name="Mollenhauer M.U."/>
            <person name="Montooth K."/>
            <person name="Mount S.M."/>
            <person name="Mu X."/>
            <person name="Myers E."/>
            <person name="Negre B."/>
            <person name="Newfeld S."/>
            <person name="Nielsen R."/>
            <person name="Noor M.A."/>
            <person name="O'Grady P."/>
            <person name="Pachter L."/>
            <person name="Papaceit M."/>
            <person name="Parisi M.J."/>
            <person name="Parisi M."/>
            <person name="Parts L."/>
            <person name="Pedersen J.S."/>
            <person name="Pesole G."/>
            <person name="Phillippy A.M."/>
            <person name="Ponting C.P."/>
            <person name="Pop M."/>
            <person name="Porcelli D."/>
            <person name="Powell J.R."/>
            <person name="Prohaska S."/>
            <person name="Pruitt K."/>
            <person name="Puig M."/>
            <person name="Quesneville H."/>
            <person name="Ram K.R."/>
            <person name="Rand D."/>
            <person name="Rasmussen M.D."/>
            <person name="Reed L.K."/>
            <person name="Reenan R."/>
            <person name="Reily A."/>
            <person name="Remington K.A."/>
            <person name="Rieger T.T."/>
            <person name="Ritchie M.G."/>
            <person name="Robin C."/>
            <person name="Rogers Y.H."/>
            <person name="Rohde C."/>
            <person name="Rozas J."/>
            <person name="Rubenfield M.J."/>
            <person name="Ruiz A."/>
            <person name="Russo S."/>
            <person name="Salzberg S.L."/>
            <person name="Sanchez-Gracia A."/>
            <person name="Saranga D.J."/>
            <person name="Sato H."/>
            <person name="Schaeffer S.W."/>
            <person name="Schatz M.C."/>
            <person name="Schlenke T."/>
            <person name="Schwartz R."/>
            <person name="Segarra C."/>
            <person name="Singh R.S."/>
            <person name="Sirot L."/>
            <person name="Sirota M."/>
            <person name="Sisneros N.B."/>
            <person name="Smith C.D."/>
            <person name="Smith T.F."/>
            <person name="Spieth J."/>
            <person name="Stage D.E."/>
            <person name="Stark A."/>
            <person name="Stephan W."/>
            <person name="Strausberg R.L."/>
            <person name="Strempel S."/>
            <person name="Sturgill D."/>
            <person name="Sutton G."/>
            <person name="Sutton G.G."/>
            <person name="Tao W."/>
            <person name="Teichmann S."/>
            <person name="Tobari Y.N."/>
            <person name="Tomimura Y."/>
            <person name="Tsolas J.M."/>
            <person name="Valente V.L."/>
            <person name="Venter E."/>
            <person name="Venter J.C."/>
            <person name="Vicario S."/>
            <person name="Vieira F.G."/>
            <person name="Vilella A.J."/>
            <person name="Villasante A."/>
            <person name="Walenz B."/>
            <person name="Wang J."/>
            <person name="Wasserman M."/>
            <person name="Watts T."/>
            <person name="Wilson D."/>
            <person name="Wilson R.K."/>
            <person name="Wing R.A."/>
            <person name="Wolfner M.F."/>
            <person name="Wong A."/>
            <person name="Wong G.K."/>
            <person name="Wu C.I."/>
            <person name="Wu G."/>
            <person name="Yamamoto D."/>
            <person name="Yang H.P."/>
            <person name="Yang S.P."/>
            <person name="Yorke J.A."/>
            <person name="Yoshida K."/>
            <person name="Zdobnov E."/>
            <person name="Zhang P."/>
            <person name="Zhang Y."/>
            <person name="Zimin A.V."/>
            <person name="Baldwin J."/>
            <person name="Abdouelleil A."/>
            <person name="Abdulkadir J."/>
            <person name="Abebe A."/>
            <person name="Abera B."/>
            <person name="Abreu J."/>
            <person name="Acer S.C."/>
            <person name="Aftuck L."/>
            <person name="Alexander A."/>
            <person name="An P."/>
            <person name="Anderson E."/>
            <person name="Anderson S."/>
            <person name="Arachi H."/>
            <person name="Azer M."/>
            <person name="Bachantsang P."/>
            <person name="Barry A."/>
            <person name="Bayul T."/>
            <person name="Berlin A."/>
            <person name="Bessette D."/>
            <person name="Bloom T."/>
            <person name="Blye J."/>
            <person name="Boguslavskiy L."/>
            <person name="Bonnet C."/>
            <person name="Boukhgalter B."/>
            <person name="Bourzgui I."/>
            <person name="Brown A."/>
            <person name="Cahill P."/>
            <person name="Channer S."/>
            <person name="Cheshatsang Y."/>
            <person name="Chuda L."/>
            <person name="Citroen M."/>
            <person name="Collymore A."/>
            <person name="Cooke P."/>
            <person name="Costello M."/>
            <person name="D'Aco K."/>
            <person name="Daza R."/>
            <person name="De Haan G."/>
            <person name="DeGray S."/>
            <person name="DeMaso C."/>
            <person name="Dhargay N."/>
            <person name="Dooley K."/>
            <person name="Dooley E."/>
            <person name="Doricent M."/>
            <person name="Dorje P."/>
            <person name="Dorjee K."/>
            <person name="Dupes A."/>
            <person name="Elong R."/>
            <person name="Falk J."/>
            <person name="Farina A."/>
            <person name="Faro S."/>
            <person name="Ferguson D."/>
            <person name="Fisher S."/>
            <person name="Foley C.D."/>
            <person name="Franke A."/>
            <person name="Friedrich D."/>
            <person name="Gadbois L."/>
            <person name="Gearin G."/>
            <person name="Gearin C.R."/>
            <person name="Giannoukos G."/>
            <person name="Goode T."/>
            <person name="Graham J."/>
            <person name="Grandbois E."/>
            <person name="Grewal S."/>
            <person name="Gyaltsen K."/>
            <person name="Hafez N."/>
            <person name="Hagos B."/>
            <person name="Hall J."/>
            <person name="Henson C."/>
            <person name="Hollinger A."/>
            <person name="Honan T."/>
            <person name="Huard M.D."/>
            <person name="Hughes L."/>
            <person name="Hurhula B."/>
            <person name="Husby M.E."/>
            <person name="Kamat A."/>
            <person name="Kanga B."/>
            <person name="Kashin S."/>
            <person name="Khazanovich D."/>
            <person name="Kisner P."/>
            <person name="Lance K."/>
            <person name="Lara M."/>
            <person name="Lee W."/>
            <person name="Lennon N."/>
            <person name="Letendre F."/>
            <person name="LeVine R."/>
            <person name="Lipovsky A."/>
            <person name="Liu X."/>
            <person name="Liu J."/>
            <person name="Liu S."/>
            <person name="Lokyitsang T."/>
            <person name="Lokyitsang Y."/>
            <person name="Lubonja R."/>
            <person name="Lui A."/>
            <person name="MacDonald P."/>
            <person name="Magnisalis V."/>
            <person name="Maru K."/>
            <person name="Matthews C."/>
            <person name="McCusker W."/>
            <person name="McDonough S."/>
            <person name="Mehta T."/>
            <person name="Meldrim J."/>
            <person name="Meneus L."/>
            <person name="Mihai O."/>
            <person name="Mihalev A."/>
            <person name="Mihova T."/>
            <person name="Mittelman R."/>
            <person name="Mlenga V."/>
            <person name="Montmayeur A."/>
            <person name="Mulrain L."/>
            <person name="Navidi A."/>
            <person name="Naylor J."/>
            <person name="Negash T."/>
            <person name="Nguyen T."/>
            <person name="Nguyen N."/>
            <person name="Nicol R."/>
            <person name="Norbu C."/>
            <person name="Norbu N."/>
            <person name="Novod N."/>
            <person name="O'Neill B."/>
            <person name="Osman S."/>
            <person name="Markiewicz E."/>
            <person name="Oyono O.L."/>
            <person name="Patti C."/>
            <person name="Phunkhang P."/>
            <person name="Pierre F."/>
            <person name="Priest M."/>
            <person name="Raghuraman S."/>
            <person name="Rege F."/>
            <person name="Reyes R."/>
            <person name="Rise C."/>
            <person name="Rogov P."/>
            <person name="Ross K."/>
            <person name="Ryan E."/>
            <person name="Settipalli S."/>
            <person name="Shea T."/>
            <person name="Sherpa N."/>
            <person name="Shi L."/>
            <person name="Shih D."/>
            <person name="Sparrow T."/>
            <person name="Spaulding J."/>
            <person name="Stalker J."/>
            <person name="Stange-Thomann N."/>
            <person name="Stavropoulos S."/>
            <person name="Stone C."/>
            <person name="Strader C."/>
            <person name="Tesfaye S."/>
            <person name="Thomson T."/>
            <person name="Thoulutsang Y."/>
            <person name="Thoulutsang D."/>
            <person name="Topham K."/>
            <person name="Topping I."/>
            <person name="Tsamla T."/>
            <person name="Vassiliev H."/>
            <person name="Vo A."/>
            <person name="Wangchuk T."/>
            <person name="Wangdi T."/>
            <person name="Weiand M."/>
            <person name="Wilkinson J."/>
            <person name="Wilson A."/>
            <person name="Yadav S."/>
            <person name="Young G."/>
            <person name="Yu Q."/>
            <person name="Zembek L."/>
            <person name="Zhong D."/>
            <person name="Zimmer A."/>
            <person name="Zwirko Z."/>
            <person name="Jaffe D.B."/>
            <person name="Alvarez P."/>
            <person name="Brockman W."/>
            <person name="Butler J."/>
            <person name="Chin C."/>
            <person name="Gnerre S."/>
            <person name="Grabherr M."/>
            <person name="Kleber M."/>
            <person name="Mauceli E."/>
            <person name="MacCallum I."/>
        </authorList>
    </citation>
    <scope>NUCLEOTIDE SEQUENCE [LARGE SCALE GENOMIC DNA]</scope>
    <source>
        <strain evidence="13">Tai18E2</strain>
        <strain evidence="14">Tai18E2 / Tucson 14021-0261.01</strain>
    </source>
</reference>
<keyword evidence="6 9" id="KW-0378">Hydrolase</keyword>
<sequence length="620" mass="69749">MFKLSTISLLLVSWSCLVAVCQAKSYSLPDLTTDYDNAIPAEEEEAAQDPFASCEIYCEGNLLHTIQTAVPKLFADSKTFVDMKLNNSPDKTLADFNAMMEAKNQTPSSEDLKKFVDEYFSAPGTELEAWTPSDWKENPSFLDLISDPDLKQWGVELNSIWKDLGRKMKDEVSKNPEYYSIIPVPNPVIVPGGRFIEFYYWDSYWIIRGLLYSQMYDTARGMIENFLSIVNRFGFIPNGGRVYYHGRSQPPLLTGMVKSYVDFTNNDKFAIDALDTLEHEFEYFVNNHNVTVKNHILCVYRDSSSGPRPESYREDVETGEEFPTDEARELHYSELKAGAESGMDFSSRWFISPTGTNEGNRTALSTTSIVPVDLNALLYWNAKLIAEFHSKAGNTKKVTEYETKAEKILLGIQEVLWNEEAGVWLDYDMINQKPRDYYTPTNLSPLWVKAFNISESEKISASVMAYIERNKLDSYPGGVPNTLSYTGEQWDAPNVWAPMQYILVEGLNNLNTPEAKNMSLKWATRWVKTNFAAFSKDRHMYEKYNADEFGVGGGGGEYEVQTGFGWSNGVIIEWLSKHGREISTGGSGGGGAAGTRVMGVVVVAAVALVAVIVGRFLWKS</sequence>
<comment type="catalytic activity">
    <reaction evidence="1 9">
        <text>alpha,alpha-trehalose + H2O = alpha-D-glucose + beta-D-glucose</text>
        <dbReference type="Rhea" id="RHEA:32675"/>
        <dbReference type="ChEBI" id="CHEBI:15377"/>
        <dbReference type="ChEBI" id="CHEBI:15903"/>
        <dbReference type="ChEBI" id="CHEBI:16551"/>
        <dbReference type="ChEBI" id="CHEBI:17925"/>
        <dbReference type="EC" id="3.2.1.28"/>
    </reaction>
</comment>
<reference evidence="13 14" key="3">
    <citation type="journal article" date="2007" name="PLoS Biol.">
        <title>Principles of genome evolution in the Drosophila melanogaster species group.</title>
        <authorList>
            <person name="Ranz J.M."/>
            <person name="Maurin D."/>
            <person name="Chan Y.S."/>
            <person name="von Grotthuss M."/>
            <person name="Hillier L.W."/>
            <person name="Roote J."/>
            <person name="Ashburner M."/>
            <person name="Bergman C.M."/>
        </authorList>
    </citation>
    <scope>NUCLEOTIDE SEQUENCE [LARGE SCALE GENOMIC DNA]</scope>
    <source>
        <strain evidence="13">Tai18E2</strain>
        <strain evidence="14">Tai18E2 / Tucson 14021-0261.01</strain>
    </source>
</reference>
<comment type="similarity">
    <text evidence="2 9">Belongs to the glycosyl hydrolase 37 family.</text>
</comment>
<dbReference type="InterPro" id="IPR001661">
    <property type="entry name" value="Glyco_hydro_37"/>
</dbReference>
<dbReference type="PROSITE" id="PS00927">
    <property type="entry name" value="TREHALASE_1"/>
    <property type="match status" value="1"/>
</dbReference>
<accession>A0A0R1DR98</accession>
<dbReference type="EMBL" id="CM000158">
    <property type="protein sequence ID" value="KRJ99779.1"/>
    <property type="molecule type" value="Genomic_DNA"/>
</dbReference>
<evidence type="ECO:0000256" key="12">
    <source>
        <dbReference type="SAM" id="SignalP"/>
    </source>
</evidence>
<feature type="region of interest" description="Disordered" evidence="10">
    <location>
        <begin position="305"/>
        <end position="324"/>
    </location>
</feature>
<dbReference type="InterPro" id="IPR008928">
    <property type="entry name" value="6-hairpin_glycosidase_sf"/>
</dbReference>
<keyword evidence="11" id="KW-1133">Transmembrane helix</keyword>
<evidence type="ECO:0000256" key="2">
    <source>
        <dbReference type="ARBA" id="ARBA00005615"/>
    </source>
</evidence>
<evidence type="ECO:0000256" key="5">
    <source>
        <dbReference type="ARBA" id="ARBA00022729"/>
    </source>
</evidence>
<evidence type="ECO:0000256" key="6">
    <source>
        <dbReference type="ARBA" id="ARBA00022801"/>
    </source>
</evidence>
<keyword evidence="7" id="KW-0325">Glycoprotein</keyword>
<evidence type="ECO:0000256" key="4">
    <source>
        <dbReference type="ARBA" id="ARBA00019905"/>
    </source>
</evidence>
<dbReference type="GO" id="GO:0004555">
    <property type="term" value="F:alpha,alpha-trehalase activity"/>
    <property type="evidence" value="ECO:0007669"/>
    <property type="project" value="UniProtKB-EC"/>
</dbReference>
<evidence type="ECO:0000256" key="11">
    <source>
        <dbReference type="SAM" id="Phobius"/>
    </source>
</evidence>
<keyword evidence="11" id="KW-0472">Membrane</keyword>
<feature type="chain" id="PRO_5014238668" description="Trehalase" evidence="12">
    <location>
        <begin position="24"/>
        <end position="620"/>
    </location>
</feature>
<keyword evidence="8 9" id="KW-0326">Glycosidase</keyword>
<dbReference type="PANTHER" id="PTHR23403">
    <property type="entry name" value="TREHALASE"/>
    <property type="match status" value="1"/>
</dbReference>
<protein>
    <recommendedName>
        <fullName evidence="4 9">Trehalase</fullName>
        <ecNumber evidence="3 9">3.2.1.28</ecNumber>
    </recommendedName>
    <alternativeName>
        <fullName evidence="9">Alpha-trehalose glucohydrolase</fullName>
    </alternativeName>
</protein>
<organism evidence="13 14">
    <name type="scientific">Drosophila yakuba</name>
    <name type="common">Fruit fly</name>
    <dbReference type="NCBI Taxonomy" id="7245"/>
    <lineage>
        <taxon>Eukaryota</taxon>
        <taxon>Metazoa</taxon>
        <taxon>Ecdysozoa</taxon>
        <taxon>Arthropoda</taxon>
        <taxon>Hexapoda</taxon>
        <taxon>Insecta</taxon>
        <taxon>Pterygota</taxon>
        <taxon>Neoptera</taxon>
        <taxon>Endopterygota</taxon>
        <taxon>Diptera</taxon>
        <taxon>Brachycera</taxon>
        <taxon>Muscomorpha</taxon>
        <taxon>Ephydroidea</taxon>
        <taxon>Drosophilidae</taxon>
        <taxon>Drosophila</taxon>
        <taxon>Sophophora</taxon>
    </lineage>
</organism>
<dbReference type="EC" id="3.2.1.28" evidence="3 9"/>
<gene>
    <name evidence="13" type="primary">Dyak\GE12164</name>
    <name evidence="13" type="ORF">Dyak_GE12164</name>
</gene>
<keyword evidence="5 12" id="KW-0732">Signal</keyword>
<dbReference type="Gene3D" id="1.50.10.10">
    <property type="match status" value="1"/>
</dbReference>
<dbReference type="AlphaFoldDB" id="A0A0R1DR98"/>
<dbReference type="PANTHER" id="PTHR23403:SF1">
    <property type="entry name" value="TREHALASE"/>
    <property type="match status" value="1"/>
</dbReference>
<dbReference type="SUPFAM" id="SSF48208">
    <property type="entry name" value="Six-hairpin glycosidases"/>
    <property type="match status" value="1"/>
</dbReference>
<feature type="signal peptide" evidence="12">
    <location>
        <begin position="1"/>
        <end position="23"/>
    </location>
</feature>
<reference evidence="13" key="4">
    <citation type="submission" date="2015-11" db="EMBL/GenBank/DDBJ databases">
        <authorList>
            <consortium name="FlyBase"/>
        </authorList>
    </citation>
    <scope>NUCLEOTIDE SEQUENCE</scope>
    <source>
        <strain evidence="13">Tai18E2</strain>
    </source>
</reference>
<dbReference type="GO" id="GO:0005993">
    <property type="term" value="P:trehalose catabolic process"/>
    <property type="evidence" value="ECO:0007669"/>
    <property type="project" value="EnsemblMetazoa"/>
</dbReference>
<dbReference type="SMR" id="A0A0R1DR98"/>
<proteinExistence type="inferred from homology"/>
<dbReference type="PRINTS" id="PR00744">
    <property type="entry name" value="GLHYDRLASE37"/>
</dbReference>
<evidence type="ECO:0000313" key="14">
    <source>
        <dbReference type="Proteomes" id="UP000002282"/>
    </source>
</evidence>
<evidence type="ECO:0000256" key="3">
    <source>
        <dbReference type="ARBA" id="ARBA00012757"/>
    </source>
</evidence>
<reference evidence="13" key="1">
    <citation type="submission" date="2006-01" db="EMBL/GenBank/DDBJ databases">
        <title>The Genome of Drosophila yakuba.</title>
        <authorList>
            <consortium name="The Drosophila yakuba Sequencing Consortium"/>
        </authorList>
    </citation>
    <scope>NUCLEOTIDE SEQUENCE</scope>
    <source>
        <strain evidence="13">Tai18E2</strain>
    </source>
</reference>
<dbReference type="GO" id="GO:0005829">
    <property type="term" value="C:cytosol"/>
    <property type="evidence" value="ECO:0007669"/>
    <property type="project" value="EnsemblMetazoa"/>
</dbReference>
<evidence type="ECO:0000256" key="7">
    <source>
        <dbReference type="ARBA" id="ARBA00023180"/>
    </source>
</evidence>
<dbReference type="FunFam" id="1.50.10.10:FF:000034">
    <property type="entry name" value="Trehalase"/>
    <property type="match status" value="1"/>
</dbReference>
<dbReference type="EMBL" id="CM000158">
    <property type="protein sequence ID" value="KRJ99778.1"/>
    <property type="molecule type" value="Genomic_DNA"/>
</dbReference>
<dbReference type="Proteomes" id="UP000002282">
    <property type="component" value="Chromosome 2R"/>
</dbReference>
<evidence type="ECO:0000256" key="9">
    <source>
        <dbReference type="RuleBase" id="RU361180"/>
    </source>
</evidence>
<dbReference type="EMBL" id="CM000158">
    <property type="protein sequence ID" value="KRJ99781.1"/>
    <property type="molecule type" value="Genomic_DNA"/>
</dbReference>
<feature type="transmembrane region" description="Helical" evidence="11">
    <location>
        <begin position="597"/>
        <end position="618"/>
    </location>
</feature>
<dbReference type="Pfam" id="PF01204">
    <property type="entry name" value="Trehalase"/>
    <property type="match status" value="1"/>
</dbReference>
<dbReference type="InterPro" id="IPR018232">
    <property type="entry name" value="Glyco_hydro_37_CS"/>
</dbReference>
<evidence type="ECO:0000256" key="10">
    <source>
        <dbReference type="SAM" id="MobiDB-lite"/>
    </source>
</evidence>
<name>A0A0R1DR98_DROYA</name>
<dbReference type="OrthoDB" id="3542292at2759"/>
<evidence type="ECO:0000256" key="1">
    <source>
        <dbReference type="ARBA" id="ARBA00001576"/>
    </source>
</evidence>
<evidence type="ECO:0000256" key="8">
    <source>
        <dbReference type="ARBA" id="ARBA00023295"/>
    </source>
</evidence>
<dbReference type="PROSITE" id="PS00928">
    <property type="entry name" value="TREHALASE_2"/>
    <property type="match status" value="1"/>
</dbReference>